<dbReference type="EMBL" id="LT629780">
    <property type="protein sequence ID" value="SDU33784.1"/>
    <property type="molecule type" value="Genomic_DNA"/>
</dbReference>
<protein>
    <recommendedName>
        <fullName evidence="4">Lipoprotein</fullName>
    </recommendedName>
</protein>
<organism evidence="2 3">
    <name type="scientific">Geopseudomonas guangdongensis</name>
    <dbReference type="NCBI Taxonomy" id="1245526"/>
    <lineage>
        <taxon>Bacteria</taxon>
        <taxon>Pseudomonadati</taxon>
        <taxon>Pseudomonadota</taxon>
        <taxon>Gammaproteobacteria</taxon>
        <taxon>Pseudomonadales</taxon>
        <taxon>Pseudomonadaceae</taxon>
        <taxon>Geopseudomonas</taxon>
    </lineage>
</organism>
<dbReference type="RefSeq" id="WP_090214903.1">
    <property type="nucleotide sequence ID" value="NZ_LT629780.1"/>
</dbReference>
<sequence>MLKQLTLALSAAGAVACSTFAAAETVASPLGNFDVSMNVALTSDYIFRGISQTQGDPAIQGGLDVAHESGLYIGTWASNVDFGGEASMELDYYAGFTSNITEDIAYDLGWIKYEYPGDGDEDLNFSEYYASLSAYGATLGAAYSNDLAGRDSTLYTYVGYEYTLPYEIGLALHYGNYDFKDPTFGNEDSYNDWSIGLSKTLAGLDVGLTYSDTDLKGSDCAAFAGKKDFCDANFTVSVSKTL</sequence>
<evidence type="ECO:0000313" key="3">
    <source>
        <dbReference type="Proteomes" id="UP000243063"/>
    </source>
</evidence>
<proteinExistence type="predicted"/>
<feature type="signal peptide" evidence="1">
    <location>
        <begin position="1"/>
        <end position="23"/>
    </location>
</feature>
<dbReference type="OrthoDB" id="9793561at2"/>
<dbReference type="AlphaFoldDB" id="A0A1H2HPK5"/>
<accession>A0A1H2HPK5</accession>
<evidence type="ECO:0000313" key="2">
    <source>
        <dbReference type="EMBL" id="SDU33784.1"/>
    </source>
</evidence>
<dbReference type="NCBIfam" id="TIGR02001">
    <property type="entry name" value="gcw_chp"/>
    <property type="match status" value="1"/>
</dbReference>
<evidence type="ECO:0008006" key="4">
    <source>
        <dbReference type="Google" id="ProtNLM"/>
    </source>
</evidence>
<gene>
    <name evidence="2" type="ORF">SAMN05216580_2448</name>
</gene>
<feature type="chain" id="PRO_5009275948" description="Lipoprotein" evidence="1">
    <location>
        <begin position="24"/>
        <end position="242"/>
    </location>
</feature>
<keyword evidence="1" id="KW-0732">Signal</keyword>
<dbReference type="PROSITE" id="PS51257">
    <property type="entry name" value="PROKAR_LIPOPROTEIN"/>
    <property type="match status" value="1"/>
</dbReference>
<reference evidence="3" key="1">
    <citation type="submission" date="2016-10" db="EMBL/GenBank/DDBJ databases">
        <authorList>
            <person name="Varghese N."/>
            <person name="Submissions S."/>
        </authorList>
    </citation>
    <scope>NUCLEOTIDE SEQUENCE [LARGE SCALE GENOMIC DNA]</scope>
    <source>
        <strain evidence="3">CCTCC 2012022</strain>
    </source>
</reference>
<evidence type="ECO:0000256" key="1">
    <source>
        <dbReference type="SAM" id="SignalP"/>
    </source>
</evidence>
<keyword evidence="3" id="KW-1185">Reference proteome</keyword>
<name>A0A1H2HPK5_9GAMM</name>
<dbReference type="Pfam" id="PF09694">
    <property type="entry name" value="Gcw_chp"/>
    <property type="match status" value="1"/>
</dbReference>
<dbReference type="InterPro" id="IPR010239">
    <property type="entry name" value="CHP02001"/>
</dbReference>
<dbReference type="Proteomes" id="UP000243063">
    <property type="component" value="Chromosome I"/>
</dbReference>